<evidence type="ECO:0000256" key="5">
    <source>
        <dbReference type="ARBA" id="ARBA00022989"/>
    </source>
</evidence>
<gene>
    <name evidence="8" type="ORF">ENO08_01920</name>
</gene>
<feature type="transmembrane region" description="Helical" evidence="7">
    <location>
        <begin position="40"/>
        <end position="60"/>
    </location>
</feature>
<protein>
    <submittedName>
        <fullName evidence="8">Cobalamin biosynthesis protein CbiM</fullName>
    </submittedName>
</protein>
<evidence type="ECO:0000256" key="2">
    <source>
        <dbReference type="ARBA" id="ARBA00022448"/>
    </source>
</evidence>
<proteinExistence type="predicted"/>
<comment type="caution">
    <text evidence="8">The sequence shown here is derived from an EMBL/GenBank/DDBJ whole genome shotgun (WGS) entry which is preliminary data.</text>
</comment>
<dbReference type="Gene3D" id="1.10.1760.20">
    <property type="match status" value="1"/>
</dbReference>
<accession>A0A7V2AU00</accession>
<reference evidence="8" key="1">
    <citation type="journal article" date="2020" name="mSystems">
        <title>Genome- and Community-Level Interaction Insights into Carbon Utilization and Element Cycling Functions of Hydrothermarchaeota in Hydrothermal Sediment.</title>
        <authorList>
            <person name="Zhou Z."/>
            <person name="Liu Y."/>
            <person name="Xu W."/>
            <person name="Pan J."/>
            <person name="Luo Z.H."/>
            <person name="Li M."/>
        </authorList>
    </citation>
    <scope>NUCLEOTIDE SEQUENCE [LARGE SCALE GENOMIC DNA]</scope>
    <source>
        <strain evidence="8">SpSt-1233</strain>
    </source>
</reference>
<evidence type="ECO:0000256" key="3">
    <source>
        <dbReference type="ARBA" id="ARBA00022475"/>
    </source>
</evidence>
<evidence type="ECO:0000256" key="4">
    <source>
        <dbReference type="ARBA" id="ARBA00022692"/>
    </source>
</evidence>
<feature type="transmembrane region" description="Helical" evidence="7">
    <location>
        <begin position="66"/>
        <end position="91"/>
    </location>
</feature>
<comment type="subcellular location">
    <subcellularLocation>
        <location evidence="1">Cell membrane</location>
        <topology evidence="1">Multi-pass membrane protein</topology>
    </subcellularLocation>
</comment>
<keyword evidence="6 7" id="KW-0472">Membrane</keyword>
<keyword evidence="4 7" id="KW-0812">Transmembrane</keyword>
<keyword evidence="2" id="KW-0813">Transport</keyword>
<keyword evidence="5 7" id="KW-1133">Transmembrane helix</keyword>
<dbReference type="PANTHER" id="PTHR34229">
    <property type="entry name" value="METAL TRANSPORT PROTEIN HI_1621-RELATED"/>
    <property type="match status" value="1"/>
</dbReference>
<evidence type="ECO:0000256" key="7">
    <source>
        <dbReference type="SAM" id="Phobius"/>
    </source>
</evidence>
<evidence type="ECO:0000256" key="6">
    <source>
        <dbReference type="ARBA" id="ARBA00023136"/>
    </source>
</evidence>
<feature type="non-terminal residue" evidence="8">
    <location>
        <position position="123"/>
    </location>
</feature>
<feature type="transmembrane region" description="Helical" evidence="7">
    <location>
        <begin position="6"/>
        <end position="28"/>
    </location>
</feature>
<sequence>MHIPDGYISPHTSGVFYIVSIPLLGLSLRMVRSRLKQNQVPLLAMLAAFSFLVMMFNIPLPGGTTGHAIGGVLIAILVGPWPALLSVSLALAVQALFFGDGGIIALGANIFNLAFVMPMIGYL</sequence>
<dbReference type="Proteomes" id="UP000886069">
    <property type="component" value="Unassembled WGS sequence"/>
</dbReference>
<dbReference type="PANTHER" id="PTHR34229:SF1">
    <property type="entry name" value="METAL TRANSPORT PROTEIN HI_1621-RELATED"/>
    <property type="match status" value="1"/>
</dbReference>
<name>A0A7V2AU00_UNCEI</name>
<dbReference type="GO" id="GO:0005886">
    <property type="term" value="C:plasma membrane"/>
    <property type="evidence" value="ECO:0007669"/>
    <property type="project" value="UniProtKB-SubCell"/>
</dbReference>
<dbReference type="InterPro" id="IPR002751">
    <property type="entry name" value="CbiM/NikMN"/>
</dbReference>
<evidence type="ECO:0000256" key="1">
    <source>
        <dbReference type="ARBA" id="ARBA00004651"/>
    </source>
</evidence>
<dbReference type="EMBL" id="DSEC01000136">
    <property type="protein sequence ID" value="HER43199.1"/>
    <property type="molecule type" value="Genomic_DNA"/>
</dbReference>
<dbReference type="GO" id="GO:0000041">
    <property type="term" value="P:transition metal ion transport"/>
    <property type="evidence" value="ECO:0007669"/>
    <property type="project" value="InterPro"/>
</dbReference>
<feature type="transmembrane region" description="Helical" evidence="7">
    <location>
        <begin position="103"/>
        <end position="122"/>
    </location>
</feature>
<dbReference type="Pfam" id="PF01891">
    <property type="entry name" value="CbiM"/>
    <property type="match status" value="1"/>
</dbReference>
<evidence type="ECO:0000313" key="8">
    <source>
        <dbReference type="EMBL" id="HER43199.1"/>
    </source>
</evidence>
<keyword evidence="3" id="KW-1003">Cell membrane</keyword>
<dbReference type="AlphaFoldDB" id="A0A7V2AU00"/>
<organism evidence="8">
    <name type="scientific">Eiseniibacteriota bacterium</name>
    <dbReference type="NCBI Taxonomy" id="2212470"/>
    <lineage>
        <taxon>Bacteria</taxon>
        <taxon>Candidatus Eiseniibacteriota</taxon>
    </lineage>
</organism>